<feature type="compositionally biased region" description="Low complexity" evidence="1">
    <location>
        <begin position="50"/>
        <end position="61"/>
    </location>
</feature>
<proteinExistence type="predicted"/>
<dbReference type="EMBL" id="JAODUP010000035">
    <property type="protein sequence ID" value="KAK2166813.1"/>
    <property type="molecule type" value="Genomic_DNA"/>
</dbReference>
<keyword evidence="3" id="KW-1185">Reference proteome</keyword>
<sequence length="121" mass="12017">MGSLPICPCLPTPPASAQRGMAAGSEGAGNDEAATGRDSPDYLPLNREIPASGSAAAPVPVMREISRDGQRAPDTGSDSGSKKGGAPVESGEKSETCDSDGDVSTGAKKHVTVYAIGGTSD</sequence>
<feature type="region of interest" description="Disordered" evidence="1">
    <location>
        <begin position="1"/>
        <end position="121"/>
    </location>
</feature>
<gene>
    <name evidence="2" type="ORF">LSH36_35g08027</name>
</gene>
<comment type="caution">
    <text evidence="2">The sequence shown here is derived from an EMBL/GenBank/DDBJ whole genome shotgun (WGS) entry which is preliminary data.</text>
</comment>
<evidence type="ECO:0000313" key="2">
    <source>
        <dbReference type="EMBL" id="KAK2166813.1"/>
    </source>
</evidence>
<name>A0AAD9KAD3_9ANNE</name>
<reference evidence="2" key="1">
    <citation type="journal article" date="2023" name="Mol. Biol. Evol.">
        <title>Third-Generation Sequencing Reveals the Adaptive Role of the Epigenome in Three Deep-Sea Polychaetes.</title>
        <authorList>
            <person name="Perez M."/>
            <person name="Aroh O."/>
            <person name="Sun Y."/>
            <person name="Lan Y."/>
            <person name="Juniper S.K."/>
            <person name="Young C.R."/>
            <person name="Angers B."/>
            <person name="Qian P.Y."/>
        </authorList>
    </citation>
    <scope>NUCLEOTIDE SEQUENCE</scope>
    <source>
        <strain evidence="2">P08H-3</strain>
    </source>
</reference>
<dbReference type="AlphaFoldDB" id="A0AAD9KAD3"/>
<evidence type="ECO:0000313" key="3">
    <source>
        <dbReference type="Proteomes" id="UP001208570"/>
    </source>
</evidence>
<accession>A0AAD9KAD3</accession>
<organism evidence="2 3">
    <name type="scientific">Paralvinella palmiformis</name>
    <dbReference type="NCBI Taxonomy" id="53620"/>
    <lineage>
        <taxon>Eukaryota</taxon>
        <taxon>Metazoa</taxon>
        <taxon>Spiralia</taxon>
        <taxon>Lophotrochozoa</taxon>
        <taxon>Annelida</taxon>
        <taxon>Polychaeta</taxon>
        <taxon>Sedentaria</taxon>
        <taxon>Canalipalpata</taxon>
        <taxon>Terebellida</taxon>
        <taxon>Terebelliformia</taxon>
        <taxon>Alvinellidae</taxon>
        <taxon>Paralvinella</taxon>
    </lineage>
</organism>
<protein>
    <submittedName>
        <fullName evidence="2">Uncharacterized protein</fullName>
    </submittedName>
</protein>
<dbReference type="Proteomes" id="UP001208570">
    <property type="component" value="Unassembled WGS sequence"/>
</dbReference>
<evidence type="ECO:0000256" key="1">
    <source>
        <dbReference type="SAM" id="MobiDB-lite"/>
    </source>
</evidence>